<evidence type="ECO:0000313" key="5">
    <source>
        <dbReference type="Proteomes" id="UP000198929"/>
    </source>
</evidence>
<keyword evidence="3" id="KW-0812">Transmembrane</keyword>
<name>A0A1H9UM25_9CORY</name>
<gene>
    <name evidence="4" type="ORF">SAMN05661109_01857</name>
</gene>
<keyword evidence="1" id="KW-0175">Coiled coil</keyword>
<evidence type="ECO:0000256" key="3">
    <source>
        <dbReference type="SAM" id="Phobius"/>
    </source>
</evidence>
<evidence type="ECO:0000256" key="2">
    <source>
        <dbReference type="SAM" id="MobiDB-lite"/>
    </source>
</evidence>
<organism evidence="4 5">
    <name type="scientific">Corynebacterium cystitidis DSM 20524</name>
    <dbReference type="NCBI Taxonomy" id="1121357"/>
    <lineage>
        <taxon>Bacteria</taxon>
        <taxon>Bacillati</taxon>
        <taxon>Actinomycetota</taxon>
        <taxon>Actinomycetes</taxon>
        <taxon>Mycobacteriales</taxon>
        <taxon>Corynebacteriaceae</taxon>
        <taxon>Corynebacterium</taxon>
    </lineage>
</organism>
<feature type="region of interest" description="Disordered" evidence="2">
    <location>
        <begin position="148"/>
        <end position="244"/>
    </location>
</feature>
<dbReference type="RefSeq" id="WP_092259437.1">
    <property type="nucleotide sequence ID" value="NZ_CP047199.1"/>
</dbReference>
<keyword evidence="3" id="KW-1133">Transmembrane helix</keyword>
<keyword evidence="5" id="KW-1185">Reference proteome</keyword>
<dbReference type="EMBL" id="FOGQ01000008">
    <property type="protein sequence ID" value="SES10053.1"/>
    <property type="molecule type" value="Genomic_DNA"/>
</dbReference>
<feature type="coiled-coil region" evidence="1">
    <location>
        <begin position="74"/>
        <end position="101"/>
    </location>
</feature>
<protein>
    <submittedName>
        <fullName evidence="4">Uncharacterized protein</fullName>
    </submittedName>
</protein>
<dbReference type="STRING" id="1121357.SAMN05661109_01857"/>
<evidence type="ECO:0000313" key="4">
    <source>
        <dbReference type="EMBL" id="SES10053.1"/>
    </source>
</evidence>
<feature type="transmembrane region" description="Helical" evidence="3">
    <location>
        <begin position="119"/>
        <end position="144"/>
    </location>
</feature>
<dbReference type="AlphaFoldDB" id="A0A1H9UM25"/>
<accession>A0A1H9UM25</accession>
<proteinExistence type="predicted"/>
<reference evidence="5" key="1">
    <citation type="submission" date="2016-10" db="EMBL/GenBank/DDBJ databases">
        <authorList>
            <person name="Varghese N."/>
            <person name="Submissions S."/>
        </authorList>
    </citation>
    <scope>NUCLEOTIDE SEQUENCE [LARGE SCALE GENOMIC DNA]</scope>
    <source>
        <strain evidence="5">DSM 20524</strain>
    </source>
</reference>
<keyword evidence="3" id="KW-0472">Membrane</keyword>
<sequence>MNPLLLKQGFSLARDFAQRVNEYRQEKQREAYDALVAAADEFNAEFEGDDLARRGQALIDESRREAGKLTQAAHRRLDQAREQLANRAQDASKQVEKRTTNLVDKVSVKKAKRKQRRKTLGRIAAGTGIVAVLAAIAAAVYYFVFGPGKKEEPRTTPPRVEEHSGEKESTLVYSTTTTDGGEFAAGSVDDSVAGSAGPLSEEPAERDAELMDDIDSQLAEFDAEGGQQKPLAADDTYGKHTKEN</sequence>
<feature type="compositionally biased region" description="Basic and acidic residues" evidence="2">
    <location>
        <begin position="148"/>
        <end position="169"/>
    </location>
</feature>
<dbReference type="Proteomes" id="UP000198929">
    <property type="component" value="Unassembled WGS sequence"/>
</dbReference>
<evidence type="ECO:0000256" key="1">
    <source>
        <dbReference type="SAM" id="Coils"/>
    </source>
</evidence>